<evidence type="ECO:0000256" key="1">
    <source>
        <dbReference type="ARBA" id="ARBA00022676"/>
    </source>
</evidence>
<keyword evidence="3" id="KW-0812">Transmembrane</keyword>
<name>A0A6V6Z497_9FLAO</name>
<dbReference type="Gene3D" id="3.40.50.2000">
    <property type="entry name" value="Glycogen Phosphorylase B"/>
    <property type="match status" value="2"/>
</dbReference>
<proteinExistence type="predicted"/>
<keyword evidence="6" id="KW-1185">Reference proteome</keyword>
<comment type="caution">
    <text evidence="5">The sequence shown here is derived from an EMBL/GenBank/DDBJ whole genome shotgun (WGS) entry which is preliminary data.</text>
</comment>
<reference evidence="5 6" key="1">
    <citation type="submission" date="2020-06" db="EMBL/GenBank/DDBJ databases">
        <authorList>
            <person name="Criscuolo A."/>
        </authorList>
    </citation>
    <scope>NUCLEOTIDE SEQUENCE [LARGE SCALE GENOMIC DNA]</scope>
    <source>
        <strain evidence="6">CIP 111411</strain>
    </source>
</reference>
<dbReference type="InterPro" id="IPR001296">
    <property type="entry name" value="Glyco_trans_1"/>
</dbReference>
<keyword evidence="3" id="KW-0472">Membrane</keyword>
<keyword evidence="2 5" id="KW-0808">Transferase</keyword>
<evidence type="ECO:0000313" key="5">
    <source>
        <dbReference type="EMBL" id="CAD0006608.1"/>
    </source>
</evidence>
<evidence type="ECO:0000256" key="3">
    <source>
        <dbReference type="SAM" id="Phobius"/>
    </source>
</evidence>
<feature type="domain" description="Glycosyl transferase family 1" evidence="4">
    <location>
        <begin position="246"/>
        <end position="394"/>
    </location>
</feature>
<dbReference type="Proteomes" id="UP000530060">
    <property type="component" value="Unassembled WGS sequence"/>
</dbReference>
<dbReference type="PANTHER" id="PTHR12526">
    <property type="entry name" value="GLYCOSYLTRANSFERASE"/>
    <property type="match status" value="1"/>
</dbReference>
<organism evidence="5 6">
    <name type="scientific">Flavobacterium salmonis</name>
    <dbReference type="NCBI Taxonomy" id="2654844"/>
    <lineage>
        <taxon>Bacteria</taxon>
        <taxon>Pseudomonadati</taxon>
        <taxon>Bacteroidota</taxon>
        <taxon>Flavobacteriia</taxon>
        <taxon>Flavobacteriales</taxon>
        <taxon>Flavobacteriaceae</taxon>
        <taxon>Flavobacterium</taxon>
    </lineage>
</organism>
<dbReference type="EMBL" id="CAIJDP010000079">
    <property type="protein sequence ID" value="CAD0006608.1"/>
    <property type="molecule type" value="Genomic_DNA"/>
</dbReference>
<keyword evidence="1 5" id="KW-0328">Glycosyltransferase</keyword>
<dbReference type="RefSeq" id="WP_180909692.1">
    <property type="nucleotide sequence ID" value="NZ_CAIJDP010000079.1"/>
</dbReference>
<accession>A0A6V6Z497</accession>
<dbReference type="GO" id="GO:0016757">
    <property type="term" value="F:glycosyltransferase activity"/>
    <property type="evidence" value="ECO:0007669"/>
    <property type="project" value="UniProtKB-KW"/>
</dbReference>
<protein>
    <submittedName>
        <fullName evidence="5">UDP-N-acetylglucosamine--peptide N-acetylglucosaminyltransferase GtfA subunit</fullName>
        <ecNumber evidence="5">2.4.1.-</ecNumber>
    </submittedName>
</protein>
<feature type="transmembrane region" description="Helical" evidence="3">
    <location>
        <begin position="139"/>
        <end position="156"/>
    </location>
</feature>
<dbReference type="EC" id="2.4.1.-" evidence="5"/>
<dbReference type="Pfam" id="PF00534">
    <property type="entry name" value="Glycos_transf_1"/>
    <property type="match status" value="1"/>
</dbReference>
<sequence>MKNSKKRVLIVVNTQFPYGKSEDFLSNELEYASGFDEIVCFPILVYGALTFEDIIYKKPKQLITFYNSALSYKSKSRIIKLLFLTCTNSKFYKELWLLIQTKRLTLRNVKQLFVFLFIAHNALDDLKNIIKEKYKNCDIVLYSYWMHISAFVIISLKRKLKKVIRFEKEITRCHRFDLYEYADAGRYLPMREYILSEMNEIHSISKDGVAYLNKKYPQHSDKLELSRLGSLDKGVKIFPKSETLHLVSCSWMRPVKRVSAILEAVSKLSVKIEWVHYGDGEEFEKIKKMAAQIDNPQVSVKLMGAYSNEKVLQEYANKTYDVFINVSENEGVPVSIMEAMSFGKIIIATNVGGTAEIVENGVNGFLLDKDFTNEELLNILTKTALLEAEEFNDMCRQSRRIWEERCNAEANYKKFYQQLKVNSVQ</sequence>
<dbReference type="SUPFAM" id="SSF53756">
    <property type="entry name" value="UDP-Glycosyltransferase/glycogen phosphorylase"/>
    <property type="match status" value="1"/>
</dbReference>
<evidence type="ECO:0000313" key="6">
    <source>
        <dbReference type="Proteomes" id="UP000530060"/>
    </source>
</evidence>
<dbReference type="AlphaFoldDB" id="A0A6V6Z497"/>
<evidence type="ECO:0000256" key="2">
    <source>
        <dbReference type="ARBA" id="ARBA00022679"/>
    </source>
</evidence>
<evidence type="ECO:0000259" key="4">
    <source>
        <dbReference type="Pfam" id="PF00534"/>
    </source>
</evidence>
<gene>
    <name evidence="5" type="primary">gtfA</name>
    <name evidence="5" type="ORF">FLAT13_03379</name>
</gene>
<keyword evidence="3" id="KW-1133">Transmembrane helix</keyword>
<dbReference type="PANTHER" id="PTHR12526:SF629">
    <property type="entry name" value="TEICHURONIC ACID BIOSYNTHESIS GLYCOSYLTRANSFERASE TUAH-RELATED"/>
    <property type="match status" value="1"/>
</dbReference>